<dbReference type="InterPro" id="IPR036291">
    <property type="entry name" value="NAD(P)-bd_dom_sf"/>
</dbReference>
<dbReference type="EMBL" id="CP000360">
    <property type="protein sequence ID" value="ABF40786.1"/>
    <property type="molecule type" value="Genomic_DNA"/>
</dbReference>
<evidence type="ECO:0000313" key="2">
    <source>
        <dbReference type="EMBL" id="ABF40786.1"/>
    </source>
</evidence>
<dbReference type="EnsemblBacteria" id="ABF40786">
    <property type="protein sequence ID" value="ABF40786"/>
    <property type="gene ID" value="Acid345_1785"/>
</dbReference>
<dbReference type="InterPro" id="IPR050177">
    <property type="entry name" value="Lipid_A_modif_metabolic_enz"/>
</dbReference>
<dbReference type="Gene3D" id="3.40.50.720">
    <property type="entry name" value="NAD(P)-binding Rossmann-like Domain"/>
    <property type="match status" value="1"/>
</dbReference>
<dbReference type="SUPFAM" id="SSF51735">
    <property type="entry name" value="NAD(P)-binding Rossmann-fold domains"/>
    <property type="match status" value="1"/>
</dbReference>
<dbReference type="InterPro" id="IPR001509">
    <property type="entry name" value="Epimerase_deHydtase"/>
</dbReference>
<evidence type="ECO:0000313" key="3">
    <source>
        <dbReference type="Proteomes" id="UP000002432"/>
    </source>
</evidence>
<protein>
    <submittedName>
        <fullName evidence="2">NAD-dependent epimerase/dehydratase</fullName>
    </submittedName>
</protein>
<dbReference type="Pfam" id="PF01370">
    <property type="entry name" value="Epimerase"/>
    <property type="match status" value="1"/>
</dbReference>
<organism evidence="2 3">
    <name type="scientific">Koribacter versatilis (strain Ellin345)</name>
    <dbReference type="NCBI Taxonomy" id="204669"/>
    <lineage>
        <taxon>Bacteria</taxon>
        <taxon>Pseudomonadati</taxon>
        <taxon>Acidobacteriota</taxon>
        <taxon>Terriglobia</taxon>
        <taxon>Terriglobales</taxon>
        <taxon>Candidatus Korobacteraceae</taxon>
        <taxon>Candidatus Korobacter</taxon>
    </lineage>
</organism>
<dbReference type="PANTHER" id="PTHR43245">
    <property type="entry name" value="BIFUNCTIONAL POLYMYXIN RESISTANCE PROTEIN ARNA"/>
    <property type="match status" value="1"/>
</dbReference>
<dbReference type="RefSeq" id="WP_011522588.1">
    <property type="nucleotide sequence ID" value="NC_008009.1"/>
</dbReference>
<dbReference type="KEGG" id="aba:Acid345_1785"/>
<dbReference type="eggNOG" id="COG0451">
    <property type="taxonomic scope" value="Bacteria"/>
</dbReference>
<feature type="domain" description="NAD-dependent epimerase/dehydratase" evidence="1">
    <location>
        <begin position="3"/>
        <end position="230"/>
    </location>
</feature>
<dbReference type="HOGENOM" id="CLU_061176_0_1_0"/>
<keyword evidence="3" id="KW-1185">Reference proteome</keyword>
<evidence type="ECO:0000259" key="1">
    <source>
        <dbReference type="Pfam" id="PF01370"/>
    </source>
</evidence>
<reference evidence="2 3" key="1">
    <citation type="journal article" date="2009" name="Appl. Environ. Microbiol.">
        <title>Three genomes from the phylum Acidobacteria provide insight into the lifestyles of these microorganisms in soils.</title>
        <authorList>
            <person name="Ward N.L."/>
            <person name="Challacombe J.F."/>
            <person name="Janssen P.H."/>
            <person name="Henrissat B."/>
            <person name="Coutinho P.M."/>
            <person name="Wu M."/>
            <person name="Xie G."/>
            <person name="Haft D.H."/>
            <person name="Sait M."/>
            <person name="Badger J."/>
            <person name="Barabote R.D."/>
            <person name="Bradley B."/>
            <person name="Brettin T.S."/>
            <person name="Brinkac L.M."/>
            <person name="Bruce D."/>
            <person name="Creasy T."/>
            <person name="Daugherty S.C."/>
            <person name="Davidsen T.M."/>
            <person name="DeBoy R.T."/>
            <person name="Detter J.C."/>
            <person name="Dodson R.J."/>
            <person name="Durkin A.S."/>
            <person name="Ganapathy A."/>
            <person name="Gwinn-Giglio M."/>
            <person name="Han C.S."/>
            <person name="Khouri H."/>
            <person name="Kiss H."/>
            <person name="Kothari S.P."/>
            <person name="Madupu R."/>
            <person name="Nelson K.E."/>
            <person name="Nelson W.C."/>
            <person name="Paulsen I."/>
            <person name="Penn K."/>
            <person name="Ren Q."/>
            <person name="Rosovitz M.J."/>
            <person name="Selengut J.D."/>
            <person name="Shrivastava S."/>
            <person name="Sullivan S.A."/>
            <person name="Tapia R."/>
            <person name="Thompson L.S."/>
            <person name="Watkins K.L."/>
            <person name="Yang Q."/>
            <person name="Yu C."/>
            <person name="Zafar N."/>
            <person name="Zhou L."/>
            <person name="Kuske C.R."/>
        </authorList>
    </citation>
    <scope>NUCLEOTIDE SEQUENCE [LARGE SCALE GENOMIC DNA]</scope>
    <source>
        <strain evidence="2 3">Ellin345</strain>
    </source>
</reference>
<name>Q1IQR4_KORVE</name>
<proteinExistence type="predicted"/>
<dbReference type="CDD" id="cd05265">
    <property type="entry name" value="SDR_a1"/>
    <property type="match status" value="1"/>
</dbReference>
<sequence>MRVLIIGGTRNLGPSIISALVTAGHQVTIFHRGRTLYDLPREVEVLNGDRAQRADCERSFGGRDFDAVIDTTLYNGRDAAIATEIFEGHVCQYIFISTGQVYLVRTGPQRPFRETDYDGPLMPEPPKDHHQDHDNWVYGIEKREAEDILAEVHAKHAFPYVSLRLPMVNSERDHYHRLQNYLLRMWDGSPLLIPDEPGLPVRHVYGQDVVRAIELCLANRETIGRAYNIGQDETLSLREFLDLTAEIAHSKPQIAAFPRPLLDSARLLPACSPFSGPWMSSLDNAHSKQELGMTYTPLRAYLAKLVEYFREHREPAPPGFEEHRNRELAFAQHHGA</sequence>
<dbReference type="STRING" id="204669.Acid345_1785"/>
<dbReference type="Proteomes" id="UP000002432">
    <property type="component" value="Chromosome"/>
</dbReference>
<accession>Q1IQR4</accession>
<dbReference type="AlphaFoldDB" id="Q1IQR4"/>
<gene>
    <name evidence="2" type="ordered locus">Acid345_1785</name>
</gene>